<keyword evidence="2" id="KW-0732">Signal</keyword>
<evidence type="ECO:0000313" key="3">
    <source>
        <dbReference type="EMBL" id="KAJ5366853.1"/>
    </source>
</evidence>
<reference evidence="3" key="2">
    <citation type="journal article" date="2023" name="IMA Fungus">
        <title>Comparative genomic study of the Penicillium genus elucidates a diverse pangenome and 15 lateral gene transfer events.</title>
        <authorList>
            <person name="Petersen C."/>
            <person name="Sorensen T."/>
            <person name="Nielsen M.R."/>
            <person name="Sondergaard T.E."/>
            <person name="Sorensen J.L."/>
            <person name="Fitzpatrick D.A."/>
            <person name="Frisvad J.C."/>
            <person name="Nielsen K.L."/>
        </authorList>
    </citation>
    <scope>NUCLEOTIDE SEQUENCE</scope>
    <source>
        <strain evidence="3">IBT 35675</strain>
    </source>
</reference>
<evidence type="ECO:0000256" key="1">
    <source>
        <dbReference type="SAM" id="MobiDB-lite"/>
    </source>
</evidence>
<proteinExistence type="predicted"/>
<sequence length="464" mass="49698">MMLSGVALLLLAVVSAKPVVPRQDTDATPTSTVPSGESDQCTSSTSSQWLSICDTTIFWPTSTDYFYGPTDGPEASVVSCNAEWVEYNERATGLGYLGVTSTSTSYSPYFTSTGACSTEVRLEGRLDPHTGPVTTLCDGVTRALGPRETVTDYWPGTGPCVSSELTWTEVLQLTRTPSSTPSCTLNVQDCIPIWQTYSSLSSAYQASVTSTISGDINSPIEPSACPTPTRDYSDPNVCDNCHYLPGTATFFYWPVATSGGGLCDRNGTTIPATRTGDGPNTAVVDGNTFVSPSVYVSFTAISAYSNQRAHPGGPCGGAHENVIISVDPEAVTSYRNHRNAKYPTIGTAYPFDFSEYQKHQVGEYNMPLIPWDQYIAASQCQLRTDGCSMVRDDYLPWLEVPDVMTQIDPLWTSCHRSWYMPPVSLVPLASGIETQLTATAEASSTLPTPATPSSGLAAPTPTPT</sequence>
<protein>
    <submittedName>
        <fullName evidence="3">Uncharacterized protein</fullName>
    </submittedName>
</protein>
<accession>A0A9W9RZM3</accession>
<dbReference type="AlphaFoldDB" id="A0A9W9RZM3"/>
<dbReference type="EMBL" id="JAPZBR010000001">
    <property type="protein sequence ID" value="KAJ5366853.1"/>
    <property type="molecule type" value="Genomic_DNA"/>
</dbReference>
<gene>
    <name evidence="3" type="ORF">N7541_000794</name>
</gene>
<feature type="signal peptide" evidence="2">
    <location>
        <begin position="1"/>
        <end position="16"/>
    </location>
</feature>
<feature type="region of interest" description="Disordered" evidence="1">
    <location>
        <begin position="440"/>
        <end position="464"/>
    </location>
</feature>
<organism evidence="3 4">
    <name type="scientific">Penicillium brevicompactum</name>
    <dbReference type="NCBI Taxonomy" id="5074"/>
    <lineage>
        <taxon>Eukaryota</taxon>
        <taxon>Fungi</taxon>
        <taxon>Dikarya</taxon>
        <taxon>Ascomycota</taxon>
        <taxon>Pezizomycotina</taxon>
        <taxon>Eurotiomycetes</taxon>
        <taxon>Eurotiomycetidae</taxon>
        <taxon>Eurotiales</taxon>
        <taxon>Aspergillaceae</taxon>
        <taxon>Penicillium</taxon>
    </lineage>
</organism>
<dbReference type="Proteomes" id="UP001148299">
    <property type="component" value="Unassembled WGS sequence"/>
</dbReference>
<keyword evidence="4" id="KW-1185">Reference proteome</keyword>
<feature type="chain" id="PRO_5040931906" evidence="2">
    <location>
        <begin position="17"/>
        <end position="464"/>
    </location>
</feature>
<feature type="compositionally biased region" description="Low complexity" evidence="1">
    <location>
        <begin position="440"/>
        <end position="454"/>
    </location>
</feature>
<feature type="compositionally biased region" description="Polar residues" evidence="1">
    <location>
        <begin position="26"/>
        <end position="43"/>
    </location>
</feature>
<evidence type="ECO:0000256" key="2">
    <source>
        <dbReference type="SAM" id="SignalP"/>
    </source>
</evidence>
<reference evidence="3" key="1">
    <citation type="submission" date="2022-12" db="EMBL/GenBank/DDBJ databases">
        <authorList>
            <person name="Petersen C."/>
        </authorList>
    </citation>
    <scope>NUCLEOTIDE SEQUENCE</scope>
    <source>
        <strain evidence="3">IBT 35675</strain>
    </source>
</reference>
<feature type="region of interest" description="Disordered" evidence="1">
    <location>
        <begin position="21"/>
        <end position="43"/>
    </location>
</feature>
<comment type="caution">
    <text evidence="3">The sequence shown here is derived from an EMBL/GenBank/DDBJ whole genome shotgun (WGS) entry which is preliminary data.</text>
</comment>
<name>A0A9W9RZM3_PENBR</name>
<evidence type="ECO:0000313" key="4">
    <source>
        <dbReference type="Proteomes" id="UP001148299"/>
    </source>
</evidence>